<sequence>MAGEKERTGALPGELHQWIEQRAADSERSPTEILSRAVMAYRLLEEGDPTESLAAEVSALSDRVDSIETASTAPSDELRSEIESLETQLSSDIEDLQRRIVDVLKEAKAKAKKSHEHPELKTEIQELSEAVDAVEETVSTLGIEQETLEQEMQSLDETVTSGFANYRTVLEALDQTTVDLADKTSILARAVISLRSRTEMIERQYAIKQLTDDFKQEANQKRIETGNCQECGEPVVIALLSLPRCPHCESRFSGIEPGWRFVGRATLQTETQPALEGEIAAIVDDRSAATGEIDRLARDDTPTSVLEDEPSTENEPIQESAHGDEKTVSEPATKHGGN</sequence>
<evidence type="ECO:0000313" key="4">
    <source>
        <dbReference type="Proteomes" id="UP001203207"/>
    </source>
</evidence>
<dbReference type="Gene3D" id="1.10.287.1490">
    <property type="match status" value="1"/>
</dbReference>
<keyword evidence="1" id="KW-0175">Coiled coil</keyword>
<protein>
    <recommendedName>
        <fullName evidence="5">CopG family transcriptional regulator</fullName>
    </recommendedName>
</protein>
<feature type="region of interest" description="Disordered" evidence="2">
    <location>
        <begin position="293"/>
        <end position="338"/>
    </location>
</feature>
<evidence type="ECO:0000313" key="3">
    <source>
        <dbReference type="EMBL" id="MCL9816427.1"/>
    </source>
</evidence>
<accession>A0AAE3FVM5</accession>
<evidence type="ECO:0008006" key="5">
    <source>
        <dbReference type="Google" id="ProtNLM"/>
    </source>
</evidence>
<evidence type="ECO:0000256" key="2">
    <source>
        <dbReference type="SAM" id="MobiDB-lite"/>
    </source>
</evidence>
<reference evidence="3" key="2">
    <citation type="submission" date="2022-02" db="EMBL/GenBank/DDBJ databases">
        <authorList>
            <person name="Elcheninov A.G."/>
            <person name="Sorokin D.Y."/>
            <person name="Kublanov I.V."/>
        </authorList>
    </citation>
    <scope>NUCLEOTIDE SEQUENCE</scope>
    <source>
        <strain evidence="3">AArc-St2</strain>
    </source>
</reference>
<dbReference type="Proteomes" id="UP001203207">
    <property type="component" value="Unassembled WGS sequence"/>
</dbReference>
<comment type="caution">
    <text evidence="3">The sequence shown here is derived from an EMBL/GenBank/DDBJ whole genome shotgun (WGS) entry which is preliminary data.</text>
</comment>
<feature type="coiled-coil region" evidence="1">
    <location>
        <begin position="75"/>
        <end position="144"/>
    </location>
</feature>
<organism evidence="3 4">
    <name type="scientific">Natronocalculus amylovorans</name>
    <dbReference type="NCBI Taxonomy" id="2917812"/>
    <lineage>
        <taxon>Archaea</taxon>
        <taxon>Methanobacteriati</taxon>
        <taxon>Methanobacteriota</taxon>
        <taxon>Stenosarchaea group</taxon>
        <taxon>Halobacteria</taxon>
        <taxon>Halobacteriales</taxon>
        <taxon>Haloferacaceae</taxon>
        <taxon>Natronocalculus</taxon>
    </lineage>
</organism>
<proteinExistence type="predicted"/>
<dbReference type="EMBL" id="JAKRVX010000002">
    <property type="protein sequence ID" value="MCL9816427.1"/>
    <property type="molecule type" value="Genomic_DNA"/>
</dbReference>
<keyword evidence="4" id="KW-1185">Reference proteome</keyword>
<gene>
    <name evidence="3" type="ORF">AArcSt2_05655</name>
</gene>
<dbReference type="SUPFAM" id="SSF58113">
    <property type="entry name" value="Apolipoprotein A-I"/>
    <property type="match status" value="1"/>
</dbReference>
<dbReference type="RefSeq" id="WP_250583383.1">
    <property type="nucleotide sequence ID" value="NZ_JAKRVX010000002.1"/>
</dbReference>
<name>A0AAE3FVM5_9EURY</name>
<evidence type="ECO:0000256" key="1">
    <source>
        <dbReference type="SAM" id="Coils"/>
    </source>
</evidence>
<dbReference type="AlphaFoldDB" id="A0AAE3FVM5"/>
<reference evidence="3" key="1">
    <citation type="journal article" date="2022" name="Syst. Appl. Microbiol.">
        <title>Natronocalculus amylovorans gen. nov., sp. nov., and Natranaeroarchaeum aerophilus sp. nov., dominant culturable amylolytic natronoarchaea from hypersaline soda lakes in southwestern Siberia.</title>
        <authorList>
            <person name="Sorokin D.Y."/>
            <person name="Elcheninov A.G."/>
            <person name="Khizhniak T.V."/>
            <person name="Koenen M."/>
            <person name="Bale N.J."/>
            <person name="Damste J.S.S."/>
            <person name="Kublanov I.V."/>
        </authorList>
    </citation>
    <scope>NUCLEOTIDE SEQUENCE</scope>
    <source>
        <strain evidence="3">AArc-St2</strain>
    </source>
</reference>